<evidence type="ECO:0000256" key="5">
    <source>
        <dbReference type="ARBA" id="ARBA00022485"/>
    </source>
</evidence>
<feature type="compositionally biased region" description="Low complexity" evidence="13">
    <location>
        <begin position="558"/>
        <end position="570"/>
    </location>
</feature>
<dbReference type="PANTHER" id="PTHR13930">
    <property type="entry name" value="S-ADENOSYL-L-METHIONINE-DEPENDENT TRNA 4-DEMETHYLWYOSINE SYNTHASE"/>
    <property type="match status" value="1"/>
</dbReference>
<dbReference type="InterPro" id="IPR013917">
    <property type="entry name" value="tRNA_wybutosine-synth"/>
</dbReference>
<dbReference type="GO" id="GO:0046872">
    <property type="term" value="F:metal ion binding"/>
    <property type="evidence" value="ECO:0007669"/>
    <property type="project" value="UniProtKB-KW"/>
</dbReference>
<comment type="pathway">
    <text evidence="2">tRNA modification; wybutosine-tRNA(Phe) biosynthesis.</text>
</comment>
<feature type="domain" description="Radical SAM core" evidence="15">
    <location>
        <begin position="665"/>
        <end position="838"/>
    </location>
</feature>
<dbReference type="SUPFAM" id="SSF52218">
    <property type="entry name" value="Flavoproteins"/>
    <property type="match status" value="1"/>
</dbReference>
<dbReference type="UniPathway" id="UPA00375"/>
<evidence type="ECO:0000259" key="16">
    <source>
        <dbReference type="Pfam" id="PF08608"/>
    </source>
</evidence>
<keyword evidence="5" id="KW-0004">4Fe-4S</keyword>
<feature type="region of interest" description="Disordered" evidence="13">
    <location>
        <begin position="227"/>
        <end position="276"/>
    </location>
</feature>
<gene>
    <name evidence="17" type="ORF">BESB_038150</name>
</gene>
<evidence type="ECO:0000256" key="7">
    <source>
        <dbReference type="ARBA" id="ARBA00022694"/>
    </source>
</evidence>
<dbReference type="GO" id="GO:0102521">
    <property type="term" value="F:tRNA-4-demethylwyosine synthase activity"/>
    <property type="evidence" value="ECO:0007669"/>
    <property type="project" value="UniProtKB-EC"/>
</dbReference>
<dbReference type="SFLD" id="SFLDF00284">
    <property type="entry name" value="tRNA_wybutosine-synthesizing"/>
    <property type="match status" value="1"/>
</dbReference>
<reference evidence="17 18" key="1">
    <citation type="submission" date="2017-09" db="EMBL/GenBank/DDBJ databases">
        <title>Genome sequencing of Besnoitia besnoiti strain Bb-Ger1.</title>
        <authorList>
            <person name="Schares G."/>
            <person name="Venepally P."/>
            <person name="Lorenzi H.A."/>
        </authorList>
    </citation>
    <scope>NUCLEOTIDE SEQUENCE [LARGE SCALE GENOMIC DNA]</scope>
    <source>
        <strain evidence="17 18">Bb-Ger1</strain>
    </source>
</reference>
<dbReference type="SFLD" id="SFLDG01071">
    <property type="entry name" value="tRNA_wybutosine-synthesizing"/>
    <property type="match status" value="1"/>
</dbReference>
<dbReference type="Proteomes" id="UP000224006">
    <property type="component" value="Chromosome II"/>
</dbReference>
<evidence type="ECO:0000256" key="12">
    <source>
        <dbReference type="ARBA" id="ARBA00049466"/>
    </source>
</evidence>
<dbReference type="InterPro" id="IPR034556">
    <property type="entry name" value="tRNA_wybutosine-synthase"/>
</dbReference>
<evidence type="ECO:0000256" key="10">
    <source>
        <dbReference type="ARBA" id="ARBA00023014"/>
    </source>
</evidence>
<evidence type="ECO:0000256" key="6">
    <source>
        <dbReference type="ARBA" id="ARBA00022691"/>
    </source>
</evidence>
<feature type="compositionally biased region" description="Basic and acidic residues" evidence="13">
    <location>
        <begin position="435"/>
        <end position="457"/>
    </location>
</feature>
<evidence type="ECO:0000256" key="8">
    <source>
        <dbReference type="ARBA" id="ARBA00022723"/>
    </source>
</evidence>
<dbReference type="SUPFAM" id="SSF102114">
    <property type="entry name" value="Radical SAM enzymes"/>
    <property type="match status" value="1"/>
</dbReference>
<dbReference type="VEuPathDB" id="ToxoDB:BESB_038150"/>
<feature type="compositionally biased region" description="Basic and acidic residues" evidence="13">
    <location>
        <begin position="98"/>
        <end position="120"/>
    </location>
</feature>
<evidence type="ECO:0000259" key="14">
    <source>
        <dbReference type="Pfam" id="PF00258"/>
    </source>
</evidence>
<keyword evidence="18" id="KW-1185">Reference proteome</keyword>
<dbReference type="OrthoDB" id="271553at2759"/>
<evidence type="ECO:0000256" key="11">
    <source>
        <dbReference type="ARBA" id="ARBA00023239"/>
    </source>
</evidence>
<dbReference type="InterPro" id="IPR013785">
    <property type="entry name" value="Aldolase_TIM"/>
</dbReference>
<protein>
    <recommendedName>
        <fullName evidence="4">tRNA 4-demethylwyosine synthase (AdoMet-dependent)</fullName>
        <ecNumber evidence="4">4.1.3.44</ecNumber>
    </recommendedName>
</protein>
<dbReference type="PANTHER" id="PTHR13930:SF0">
    <property type="entry name" value="S-ADENOSYL-L-METHIONINE-DEPENDENT TRNA 4-DEMETHYLWYOSINE SYNTHASE TYW1-RELATED"/>
    <property type="match status" value="1"/>
</dbReference>
<proteinExistence type="inferred from homology"/>
<feature type="domain" description="Flavodoxin-like" evidence="14">
    <location>
        <begin position="289"/>
        <end position="367"/>
    </location>
</feature>
<dbReference type="Pfam" id="PF04055">
    <property type="entry name" value="Radical_SAM"/>
    <property type="match status" value="1"/>
</dbReference>
<feature type="compositionally biased region" description="Gly residues" evidence="13">
    <location>
        <begin position="571"/>
        <end position="594"/>
    </location>
</feature>
<dbReference type="Gene3D" id="3.20.20.70">
    <property type="entry name" value="Aldolase class I"/>
    <property type="match status" value="2"/>
</dbReference>
<accession>A0A2A9MND1</accession>
<evidence type="ECO:0000256" key="13">
    <source>
        <dbReference type="SAM" id="MobiDB-lite"/>
    </source>
</evidence>
<keyword evidence="10" id="KW-0411">Iron-sulfur</keyword>
<dbReference type="Pfam" id="PF08608">
    <property type="entry name" value="Wyosine_form"/>
    <property type="match status" value="1"/>
</dbReference>
<dbReference type="GeneID" id="40308796"/>
<feature type="domain" description="tRNA wybutosine-synthesis" evidence="16">
    <location>
        <begin position="922"/>
        <end position="987"/>
    </location>
</feature>
<feature type="region of interest" description="Disordered" evidence="13">
    <location>
        <begin position="1049"/>
        <end position="1083"/>
    </location>
</feature>
<dbReference type="InterPro" id="IPR058240">
    <property type="entry name" value="rSAM_sf"/>
</dbReference>
<keyword evidence="6" id="KW-0949">S-adenosyl-L-methionine</keyword>
<evidence type="ECO:0000313" key="17">
    <source>
        <dbReference type="EMBL" id="PFH37357.1"/>
    </source>
</evidence>
<dbReference type="CDD" id="cd01335">
    <property type="entry name" value="Radical_SAM"/>
    <property type="match status" value="1"/>
</dbReference>
<evidence type="ECO:0000256" key="9">
    <source>
        <dbReference type="ARBA" id="ARBA00023004"/>
    </source>
</evidence>
<evidence type="ECO:0000256" key="4">
    <source>
        <dbReference type="ARBA" id="ARBA00012821"/>
    </source>
</evidence>
<feature type="region of interest" description="Disordered" evidence="13">
    <location>
        <begin position="861"/>
        <end position="908"/>
    </location>
</feature>
<dbReference type="GO" id="GO:0051539">
    <property type="term" value="F:4 iron, 4 sulfur cluster binding"/>
    <property type="evidence" value="ECO:0007669"/>
    <property type="project" value="UniProtKB-KW"/>
</dbReference>
<dbReference type="STRING" id="94643.A0A2A9MND1"/>
<dbReference type="Pfam" id="PF00258">
    <property type="entry name" value="Flavodoxin_1"/>
    <property type="match status" value="1"/>
</dbReference>
<name>A0A2A9MND1_BESBE</name>
<dbReference type="InterPro" id="IPR008254">
    <property type="entry name" value="Flavodoxin/NO_synth"/>
</dbReference>
<keyword evidence="7" id="KW-0819">tRNA processing</keyword>
<feature type="region of interest" description="Disordered" evidence="13">
    <location>
        <begin position="558"/>
        <end position="609"/>
    </location>
</feature>
<dbReference type="GO" id="GO:0031591">
    <property type="term" value="P:wybutosine biosynthetic process"/>
    <property type="evidence" value="ECO:0007669"/>
    <property type="project" value="TreeGrafter"/>
</dbReference>
<feature type="compositionally biased region" description="Low complexity" evidence="13">
    <location>
        <begin position="1063"/>
        <end position="1073"/>
    </location>
</feature>
<comment type="cofactor">
    <cofactor evidence="1">
        <name>[4Fe-4S] cluster</name>
        <dbReference type="ChEBI" id="CHEBI:49883"/>
    </cofactor>
</comment>
<feature type="region of interest" description="Disordered" evidence="13">
    <location>
        <begin position="84"/>
        <end position="155"/>
    </location>
</feature>
<dbReference type="SFLD" id="SFLDS00029">
    <property type="entry name" value="Radical_SAM"/>
    <property type="match status" value="1"/>
</dbReference>
<dbReference type="EMBL" id="NWUJ01000002">
    <property type="protein sequence ID" value="PFH37357.1"/>
    <property type="molecule type" value="Genomic_DNA"/>
</dbReference>
<keyword evidence="11" id="KW-0456">Lyase</keyword>
<feature type="compositionally biased region" description="Low complexity" evidence="13">
    <location>
        <begin position="477"/>
        <end position="503"/>
    </location>
</feature>
<dbReference type="EC" id="4.1.3.44" evidence="4"/>
<dbReference type="KEGG" id="bbes:BESB_038150"/>
<feature type="compositionally biased region" description="Low complexity" evidence="13">
    <location>
        <begin position="254"/>
        <end position="265"/>
    </location>
</feature>
<dbReference type="Gene3D" id="3.40.50.360">
    <property type="match status" value="1"/>
</dbReference>
<dbReference type="InterPro" id="IPR029039">
    <property type="entry name" value="Flavoprotein-like_sf"/>
</dbReference>
<dbReference type="GO" id="GO:0010181">
    <property type="term" value="F:FMN binding"/>
    <property type="evidence" value="ECO:0007669"/>
    <property type="project" value="InterPro"/>
</dbReference>
<feature type="region of interest" description="Disordered" evidence="13">
    <location>
        <begin position="425"/>
        <end position="532"/>
    </location>
</feature>
<comment type="catalytic activity">
    <reaction evidence="12">
        <text>N(1)-methylguanosine(37) in tRNA(Phe) + pyruvate + S-adenosyl-L-methionine = 4-demethylwyosine(37) in tRNA(Phe) + 5'-deoxyadenosine + L-methionine + CO2 + H2O</text>
        <dbReference type="Rhea" id="RHEA:36347"/>
        <dbReference type="Rhea" id="RHEA-COMP:10164"/>
        <dbReference type="Rhea" id="RHEA-COMP:10165"/>
        <dbReference type="ChEBI" id="CHEBI:15361"/>
        <dbReference type="ChEBI" id="CHEBI:15377"/>
        <dbReference type="ChEBI" id="CHEBI:16526"/>
        <dbReference type="ChEBI" id="CHEBI:17319"/>
        <dbReference type="ChEBI" id="CHEBI:57844"/>
        <dbReference type="ChEBI" id="CHEBI:59789"/>
        <dbReference type="ChEBI" id="CHEBI:64315"/>
        <dbReference type="ChEBI" id="CHEBI:73542"/>
        <dbReference type="EC" id="4.1.3.44"/>
    </reaction>
</comment>
<evidence type="ECO:0000256" key="3">
    <source>
        <dbReference type="ARBA" id="ARBA00010115"/>
    </source>
</evidence>
<evidence type="ECO:0000259" key="15">
    <source>
        <dbReference type="Pfam" id="PF04055"/>
    </source>
</evidence>
<evidence type="ECO:0000313" key="18">
    <source>
        <dbReference type="Proteomes" id="UP000224006"/>
    </source>
</evidence>
<keyword evidence="9" id="KW-0408">Iron</keyword>
<comment type="caution">
    <text evidence="17">The sequence shown here is derived from an EMBL/GenBank/DDBJ whole genome shotgun (WGS) entry which is preliminary data.</text>
</comment>
<dbReference type="InterPro" id="IPR007197">
    <property type="entry name" value="rSAM"/>
</dbReference>
<dbReference type="AlphaFoldDB" id="A0A2A9MND1"/>
<dbReference type="RefSeq" id="XP_029221366.1">
    <property type="nucleotide sequence ID" value="XM_029362401.1"/>
</dbReference>
<organism evidence="17 18">
    <name type="scientific">Besnoitia besnoiti</name>
    <name type="common">Apicomplexan protozoan</name>
    <dbReference type="NCBI Taxonomy" id="94643"/>
    <lineage>
        <taxon>Eukaryota</taxon>
        <taxon>Sar</taxon>
        <taxon>Alveolata</taxon>
        <taxon>Apicomplexa</taxon>
        <taxon>Conoidasida</taxon>
        <taxon>Coccidia</taxon>
        <taxon>Eucoccidiorida</taxon>
        <taxon>Eimeriorina</taxon>
        <taxon>Sarcocystidae</taxon>
        <taxon>Besnoitia</taxon>
    </lineage>
</organism>
<comment type="similarity">
    <text evidence="3">Belongs to the TYW1 family.</text>
</comment>
<keyword evidence="8" id="KW-0479">Metal-binding</keyword>
<sequence length="1083" mass="114177">MWLPYSLDPCLVSVLSKYSEFPSSSSSPSSAEAAPCAASTAAELAGPASPSLRVLILFGSTGGTSAAVAFSLFQSLRDSLLQANDPKGDASLPLEPRQQPRGEPRNEENSCGESRGEGVLRQDGSAPHAEARVCGKKMTRGKGSAASKRGDGAAFGEGARAAEQALKRAEARQAELKNAGADAASDSAAKSPRFLDSACAGDVELYIQSTQFFSFDDLLAIAESRVAPPQASRLPRGGTEASRGNENAEALRDSASNSSSQNASQRATRLGPASPDCASGSLSRPVRLILLFCVSTASQGSPPPAAAAFFADAEEAAADFRVGRNVLSSCFVAGVGCGSSDYPPSTFCRPAKKLFKLLTTQLGARPLALVPVSLEAAAAPGAAAAAAPLASASSLLLLSDTQSNSSLEMKTLKWTREMLQRAATIRQAPPGQAERLAERAASEEARQKGRQKARAEARASLSLAPGEKENVNAPEHSSSSSSSDSEGSSDYSESSSPSSASSSADEEEPDAGAGWQTPDSPFAGGGATAGACGAEADDLEDVIPCGAEGGDEALAPEAAGQAGARGARNGLSGGDPGGRSPAGGSYGVSSGGPATGREKGRLDKRKKMVSEKQAMQLKKEGYKLIGSHSAVKLCRWTKSQLRGRGGCYKHTFYGITSSQCMELTPSLACANKCVFCWRHHKNPVGTSWRWQQDSPDFIVEQGLKKHFEAVKVLKGMAEVKEDRLASARAEVRHCALSLVGEPIMYPRISELVQNLHQQHISTFLVTNAQFPDALQTLPPVTQLYLSVDAANAADLKRLDQPLFADYWERFLSCLELLKEKRQRTVYRLTLVGGYNMEDPTAGDSAAESSCHGSESLAEGTGAASCSCRVPPPQASSTEASTGEHGPREDAERIPAGTHSRRKAPGESLTDRSAAAYANLVLRGSPDLVEVKAVTYAGTSKHSKLTMQNIPWHEQVVTFCKALCDALPAGEYAIACEHRHSCCVLIAKTSYRRNGVWHTWIDYDKFYELANSGNTEFSGLDYCAPTPSWAVYGSVEAGFSPFETRVFSKGKQKRALRDQGQMRSGDASGANGNDDAAKNVAVEE</sequence>
<evidence type="ECO:0000256" key="2">
    <source>
        <dbReference type="ARBA" id="ARBA00004797"/>
    </source>
</evidence>
<evidence type="ECO:0000256" key="1">
    <source>
        <dbReference type="ARBA" id="ARBA00001966"/>
    </source>
</evidence>